<dbReference type="PANTHER" id="PTHR46052">
    <property type="entry name" value="PHOSDUCIN-LIKE PROTEIN"/>
    <property type="match status" value="1"/>
</dbReference>
<dbReference type="AlphaFoldDB" id="A0A067M0P9"/>
<dbReference type="Proteomes" id="UP000027195">
    <property type="component" value="Unassembled WGS sequence"/>
</dbReference>
<reference evidence="5" key="1">
    <citation type="journal article" date="2014" name="Proc. Natl. Acad. Sci. U.S.A.">
        <title>Extensive sampling of basidiomycete genomes demonstrates inadequacy of the white-rot/brown-rot paradigm for wood decay fungi.</title>
        <authorList>
            <person name="Riley R."/>
            <person name="Salamov A.A."/>
            <person name="Brown D.W."/>
            <person name="Nagy L.G."/>
            <person name="Floudas D."/>
            <person name="Held B.W."/>
            <person name="Levasseur A."/>
            <person name="Lombard V."/>
            <person name="Morin E."/>
            <person name="Otillar R."/>
            <person name="Lindquist E.A."/>
            <person name="Sun H."/>
            <person name="LaButti K.M."/>
            <person name="Schmutz J."/>
            <person name="Jabbour D."/>
            <person name="Luo H."/>
            <person name="Baker S.E."/>
            <person name="Pisabarro A.G."/>
            <person name="Walton J.D."/>
            <person name="Blanchette R.A."/>
            <person name="Henrissat B."/>
            <person name="Martin F."/>
            <person name="Cullen D."/>
            <person name="Hibbett D.S."/>
            <person name="Grigoriev I.V."/>
        </authorList>
    </citation>
    <scope>NUCLEOTIDE SEQUENCE [LARGE SCALE GENOMIC DNA]</scope>
    <source>
        <strain evidence="5">FD-172 SS1</strain>
    </source>
</reference>
<dbReference type="InParanoid" id="A0A067M0P9"/>
<dbReference type="InterPro" id="IPR036249">
    <property type="entry name" value="Thioredoxin-like_sf"/>
</dbReference>
<comment type="similarity">
    <text evidence="1">Belongs to the phosducin family.</text>
</comment>
<dbReference type="InterPro" id="IPR024253">
    <property type="entry name" value="Phosducin_thioredoxin-like_dom"/>
</dbReference>
<keyword evidence="5" id="KW-1185">Reference proteome</keyword>
<dbReference type="Gene3D" id="3.40.30.10">
    <property type="entry name" value="Glutaredoxin"/>
    <property type="match status" value="1"/>
</dbReference>
<feature type="compositionally biased region" description="Low complexity" evidence="2">
    <location>
        <begin position="24"/>
        <end position="36"/>
    </location>
</feature>
<evidence type="ECO:0000313" key="4">
    <source>
        <dbReference type="EMBL" id="KDQ09303.1"/>
    </source>
</evidence>
<dbReference type="OrthoDB" id="70588at2759"/>
<proteinExistence type="inferred from homology"/>
<dbReference type="STRING" id="930990.A0A067M0P9"/>
<sequence length="306" mass="34097">MYADHLEELVLSGALFDTERPHSPARSHSPSGSAAGSDDELFGGDVPPREASPELPQLDSIGMGPGRTGVKGVIRDRNEAQQRDRAKKETEVREIESMMEKTSLAFGGMTAHEEAEARKREEATEGDEEDAREAYRKERWREIRANRANAGFGHLREIGVDGYLEAVENEEPHVNVVMHIYDPSEPRCAAMDSKLATLARSNKSTKFLRVRASSIGFASKPKPAYSRPGNDSDDDAEKGSANVVDKEMLPTVLIYRGGELMFTWVRIDHDVGIDGMEELLRRHHIIPPVRRLLDTDIDFDLSDDDS</sequence>
<name>A0A067M0P9_BOTB1</name>
<dbReference type="SUPFAM" id="SSF52833">
    <property type="entry name" value="Thioredoxin-like"/>
    <property type="match status" value="1"/>
</dbReference>
<dbReference type="Pfam" id="PF02114">
    <property type="entry name" value="Phosducin"/>
    <property type="match status" value="1"/>
</dbReference>
<dbReference type="EMBL" id="KL198080">
    <property type="protein sequence ID" value="KDQ09303.1"/>
    <property type="molecule type" value="Genomic_DNA"/>
</dbReference>
<feature type="region of interest" description="Disordered" evidence="2">
    <location>
        <begin position="15"/>
        <end position="94"/>
    </location>
</feature>
<evidence type="ECO:0000259" key="3">
    <source>
        <dbReference type="Pfam" id="PF02114"/>
    </source>
</evidence>
<protein>
    <recommendedName>
        <fullName evidence="3">Phosducin domain-containing protein</fullName>
    </recommendedName>
</protein>
<evidence type="ECO:0000256" key="1">
    <source>
        <dbReference type="ARBA" id="ARBA00009686"/>
    </source>
</evidence>
<accession>A0A067M0P9</accession>
<feature type="region of interest" description="Disordered" evidence="2">
    <location>
        <begin position="219"/>
        <end position="241"/>
    </location>
</feature>
<dbReference type="PANTHER" id="PTHR46052:SF1">
    <property type="entry name" value="PHOSDUCIN-LIKE PROTEIN"/>
    <property type="match status" value="1"/>
</dbReference>
<evidence type="ECO:0000256" key="2">
    <source>
        <dbReference type="SAM" id="MobiDB-lite"/>
    </source>
</evidence>
<dbReference type="InterPro" id="IPR051499">
    <property type="entry name" value="Phosducin-like_reg"/>
</dbReference>
<feature type="compositionally biased region" description="Basic and acidic residues" evidence="2">
    <location>
        <begin position="73"/>
        <end position="94"/>
    </location>
</feature>
<dbReference type="HOGENOM" id="CLU_059221_0_0_1"/>
<gene>
    <name evidence="4" type="ORF">BOTBODRAFT_164971</name>
</gene>
<evidence type="ECO:0000313" key="5">
    <source>
        <dbReference type="Proteomes" id="UP000027195"/>
    </source>
</evidence>
<organism evidence="4 5">
    <name type="scientific">Botryobasidium botryosum (strain FD-172 SS1)</name>
    <dbReference type="NCBI Taxonomy" id="930990"/>
    <lineage>
        <taxon>Eukaryota</taxon>
        <taxon>Fungi</taxon>
        <taxon>Dikarya</taxon>
        <taxon>Basidiomycota</taxon>
        <taxon>Agaricomycotina</taxon>
        <taxon>Agaricomycetes</taxon>
        <taxon>Cantharellales</taxon>
        <taxon>Botryobasidiaceae</taxon>
        <taxon>Botryobasidium</taxon>
    </lineage>
</organism>
<feature type="domain" description="Phosducin" evidence="3">
    <location>
        <begin position="66"/>
        <end position="219"/>
    </location>
</feature>